<dbReference type="InterPro" id="IPR036388">
    <property type="entry name" value="WH-like_DNA-bd_sf"/>
</dbReference>
<dbReference type="Gene3D" id="1.10.10.10">
    <property type="entry name" value="Winged helix-like DNA-binding domain superfamily/Winged helix DNA-binding domain"/>
    <property type="match status" value="1"/>
</dbReference>
<dbReference type="PANTHER" id="PTHR43537:SF18">
    <property type="entry name" value="L-LACTATE DEHYDROGENASE OPERON REGULATORY PROTEIN-RELATED"/>
    <property type="match status" value="1"/>
</dbReference>
<feature type="domain" description="HTH gntR-type" evidence="4">
    <location>
        <begin position="1"/>
        <end position="69"/>
    </location>
</feature>
<dbReference type="PRINTS" id="PR00035">
    <property type="entry name" value="HTHGNTR"/>
</dbReference>
<dbReference type="InterPro" id="IPR011711">
    <property type="entry name" value="GntR_C"/>
</dbReference>
<dbReference type="Pfam" id="PF00392">
    <property type="entry name" value="GntR"/>
    <property type="match status" value="1"/>
</dbReference>
<gene>
    <name evidence="5" type="ORF">HKX39_07565</name>
</gene>
<evidence type="ECO:0000256" key="3">
    <source>
        <dbReference type="ARBA" id="ARBA00023163"/>
    </source>
</evidence>
<dbReference type="EMBL" id="JABGBN010000005">
    <property type="protein sequence ID" value="NOL52018.1"/>
    <property type="molecule type" value="Genomic_DNA"/>
</dbReference>
<dbReference type="GO" id="GO:0003700">
    <property type="term" value="F:DNA-binding transcription factor activity"/>
    <property type="evidence" value="ECO:0007669"/>
    <property type="project" value="InterPro"/>
</dbReference>
<protein>
    <submittedName>
        <fullName evidence="5">FCD domain-containing protein</fullName>
    </submittedName>
</protein>
<dbReference type="SUPFAM" id="SSF48008">
    <property type="entry name" value="GntR ligand-binding domain-like"/>
    <property type="match status" value="1"/>
</dbReference>
<accession>A0A849P919</accession>
<organism evidence="5 6">
    <name type="scientific">Pelistega suis</name>
    <dbReference type="NCBI Taxonomy" id="1631957"/>
    <lineage>
        <taxon>Bacteria</taxon>
        <taxon>Pseudomonadati</taxon>
        <taxon>Pseudomonadota</taxon>
        <taxon>Betaproteobacteria</taxon>
        <taxon>Burkholderiales</taxon>
        <taxon>Alcaligenaceae</taxon>
        <taxon>Pelistega</taxon>
    </lineage>
</organism>
<dbReference type="Proteomes" id="UP000537862">
    <property type="component" value="Unassembled WGS sequence"/>
</dbReference>
<dbReference type="Gene3D" id="1.20.120.530">
    <property type="entry name" value="GntR ligand-binding domain-like"/>
    <property type="match status" value="1"/>
</dbReference>
<dbReference type="InterPro" id="IPR008920">
    <property type="entry name" value="TF_FadR/GntR_C"/>
</dbReference>
<dbReference type="GO" id="GO:0003677">
    <property type="term" value="F:DNA binding"/>
    <property type="evidence" value="ECO:0007669"/>
    <property type="project" value="UniProtKB-KW"/>
</dbReference>
<keyword evidence="3" id="KW-0804">Transcription</keyword>
<keyword evidence="6" id="KW-1185">Reference proteome</keyword>
<dbReference type="PROSITE" id="PS50949">
    <property type="entry name" value="HTH_GNTR"/>
    <property type="match status" value="1"/>
</dbReference>
<evidence type="ECO:0000259" key="4">
    <source>
        <dbReference type="PROSITE" id="PS50949"/>
    </source>
</evidence>
<dbReference type="SUPFAM" id="SSF46785">
    <property type="entry name" value="Winged helix' DNA-binding domain"/>
    <property type="match status" value="1"/>
</dbReference>
<dbReference type="PANTHER" id="PTHR43537">
    <property type="entry name" value="TRANSCRIPTIONAL REGULATOR, GNTR FAMILY"/>
    <property type="match status" value="1"/>
</dbReference>
<evidence type="ECO:0000313" key="6">
    <source>
        <dbReference type="Proteomes" id="UP000537862"/>
    </source>
</evidence>
<dbReference type="CDD" id="cd07377">
    <property type="entry name" value="WHTH_GntR"/>
    <property type="match status" value="1"/>
</dbReference>
<dbReference type="Pfam" id="PF07729">
    <property type="entry name" value="FCD"/>
    <property type="match status" value="1"/>
</dbReference>
<sequence>MTKKTSLISALGEVIKDQGIEIGGRLPAERKLCEMLSISRTRLRELLKQLTAQGLIDTKIGSGTFLRQDPKMWKIDNHLNQIGRLLSQDPDYRFDVQEARAVLEGGTAWYAALRATDEEKAVIRAAYEQLQHYQQVGDLDRAADADANFHLAIAEASHNVVLIQLMRNVFELLHHNVVLARHKMYTDTVMANQLNQQHTELLSAIEQKDAHGALNSVQQHIHYVIDQVKQIDEAEARQERKNRLKKL</sequence>
<comment type="caution">
    <text evidence="5">The sequence shown here is derived from an EMBL/GenBank/DDBJ whole genome shotgun (WGS) entry which is preliminary data.</text>
</comment>
<dbReference type="InterPro" id="IPR000524">
    <property type="entry name" value="Tscrpt_reg_HTH_GntR"/>
</dbReference>
<dbReference type="AlphaFoldDB" id="A0A849P919"/>
<dbReference type="SMART" id="SM00895">
    <property type="entry name" value="FCD"/>
    <property type="match status" value="1"/>
</dbReference>
<dbReference type="SMART" id="SM00345">
    <property type="entry name" value="HTH_GNTR"/>
    <property type="match status" value="1"/>
</dbReference>
<dbReference type="RefSeq" id="WP_171680713.1">
    <property type="nucleotide sequence ID" value="NZ_JABGBN010000005.1"/>
</dbReference>
<reference evidence="5 6" key="1">
    <citation type="submission" date="2020-05" db="EMBL/GenBank/DDBJ databases">
        <authorList>
            <person name="Niu N."/>
        </authorList>
    </citation>
    <scope>NUCLEOTIDE SEQUENCE [LARGE SCALE GENOMIC DNA]</scope>
    <source>
        <strain evidence="5 6">3340-03</strain>
    </source>
</reference>
<evidence type="ECO:0000256" key="1">
    <source>
        <dbReference type="ARBA" id="ARBA00023015"/>
    </source>
</evidence>
<evidence type="ECO:0000313" key="5">
    <source>
        <dbReference type="EMBL" id="NOL52018.1"/>
    </source>
</evidence>
<evidence type="ECO:0000256" key="2">
    <source>
        <dbReference type="ARBA" id="ARBA00023125"/>
    </source>
</evidence>
<name>A0A849P919_9BURK</name>
<proteinExistence type="predicted"/>
<dbReference type="InterPro" id="IPR036390">
    <property type="entry name" value="WH_DNA-bd_sf"/>
</dbReference>
<keyword evidence="1" id="KW-0805">Transcription regulation</keyword>
<keyword evidence="2" id="KW-0238">DNA-binding</keyword>